<dbReference type="Gene3D" id="3.40.50.1820">
    <property type="entry name" value="alpha/beta hydrolase"/>
    <property type="match status" value="1"/>
</dbReference>
<gene>
    <name evidence="2" type="ORF">DX130_19720</name>
</gene>
<proteinExistence type="predicted"/>
<dbReference type="InterPro" id="IPR029058">
    <property type="entry name" value="AB_hydrolase_fold"/>
</dbReference>
<dbReference type="OrthoDB" id="1376138at2"/>
<organism evidence="2 3">
    <name type="scientific">Paenibacillus paeoniae</name>
    <dbReference type="NCBI Taxonomy" id="2292705"/>
    <lineage>
        <taxon>Bacteria</taxon>
        <taxon>Bacillati</taxon>
        <taxon>Bacillota</taxon>
        <taxon>Bacilli</taxon>
        <taxon>Bacillales</taxon>
        <taxon>Paenibacillaceae</taxon>
        <taxon>Paenibacillus</taxon>
    </lineage>
</organism>
<protein>
    <recommendedName>
        <fullName evidence="4">Alpha/beta hydrolase</fullName>
    </recommendedName>
</protein>
<evidence type="ECO:0008006" key="4">
    <source>
        <dbReference type="Google" id="ProtNLM"/>
    </source>
</evidence>
<feature type="region of interest" description="Disordered" evidence="1">
    <location>
        <begin position="86"/>
        <end position="107"/>
    </location>
</feature>
<dbReference type="Proteomes" id="UP000261905">
    <property type="component" value="Unassembled WGS sequence"/>
</dbReference>
<dbReference type="EMBL" id="QUBQ01000004">
    <property type="protein sequence ID" value="REK71932.1"/>
    <property type="molecule type" value="Genomic_DNA"/>
</dbReference>
<dbReference type="AlphaFoldDB" id="A0A371P7N3"/>
<reference evidence="2 3" key="1">
    <citation type="submission" date="2018-08" db="EMBL/GenBank/DDBJ databases">
        <title>Paenibacillus sp. M4BSY-1, whole genome shotgun sequence.</title>
        <authorList>
            <person name="Tuo L."/>
        </authorList>
    </citation>
    <scope>NUCLEOTIDE SEQUENCE [LARGE SCALE GENOMIC DNA]</scope>
    <source>
        <strain evidence="2 3">M4BSY-1</strain>
    </source>
</reference>
<evidence type="ECO:0000313" key="3">
    <source>
        <dbReference type="Proteomes" id="UP000261905"/>
    </source>
</evidence>
<dbReference type="SUPFAM" id="SSF53474">
    <property type="entry name" value="alpha/beta-Hydrolases"/>
    <property type="match status" value="1"/>
</dbReference>
<sequence>MKRQHTYNQTVTYWKQYQKYFPEEMRVTDSQLPKEEWMVWNEVHIHLDRMPVPDAKLKVICIHEAGGNGRLLAPYARKLQQSGYEVVSPDMPPNRPYDTVSLQPTIL</sequence>
<accession>A0A371P7N3</accession>
<keyword evidence="3" id="KW-1185">Reference proteome</keyword>
<evidence type="ECO:0000313" key="2">
    <source>
        <dbReference type="EMBL" id="REK71932.1"/>
    </source>
</evidence>
<comment type="caution">
    <text evidence="2">The sequence shown here is derived from an EMBL/GenBank/DDBJ whole genome shotgun (WGS) entry which is preliminary data.</text>
</comment>
<dbReference type="RefSeq" id="WP_116048277.1">
    <property type="nucleotide sequence ID" value="NZ_QUBQ01000004.1"/>
</dbReference>
<name>A0A371P7N3_9BACL</name>
<evidence type="ECO:0000256" key="1">
    <source>
        <dbReference type="SAM" id="MobiDB-lite"/>
    </source>
</evidence>